<dbReference type="STRING" id="221988.MS0444"/>
<dbReference type="Proteomes" id="UP000000607">
    <property type="component" value="Chromosome"/>
</dbReference>
<dbReference type="KEGG" id="msu:MS0444"/>
<dbReference type="EMBL" id="AE016827">
    <property type="protein sequence ID" value="AAU37051.1"/>
    <property type="molecule type" value="Genomic_DNA"/>
</dbReference>
<gene>
    <name evidence="1" type="ordered locus">MS0444</name>
</gene>
<name>Q65VF9_MANSM</name>
<keyword evidence="2" id="KW-1185">Reference proteome</keyword>
<evidence type="ECO:0000313" key="1">
    <source>
        <dbReference type="EMBL" id="AAU37051.1"/>
    </source>
</evidence>
<evidence type="ECO:0000313" key="2">
    <source>
        <dbReference type="Proteomes" id="UP000000607"/>
    </source>
</evidence>
<dbReference type="SUPFAM" id="SSF53448">
    <property type="entry name" value="Nucleotide-diphospho-sugar transferases"/>
    <property type="match status" value="1"/>
</dbReference>
<accession>Q65VF9</accession>
<organism evidence="1 2">
    <name type="scientific">Mannheimia succiniciproducens (strain KCTC 0769BP / MBEL55E)</name>
    <dbReference type="NCBI Taxonomy" id="221988"/>
    <lineage>
        <taxon>Bacteria</taxon>
        <taxon>Pseudomonadati</taxon>
        <taxon>Pseudomonadota</taxon>
        <taxon>Gammaproteobacteria</taxon>
        <taxon>Pasteurellales</taxon>
        <taxon>Pasteurellaceae</taxon>
        <taxon>Basfia</taxon>
    </lineage>
</organism>
<evidence type="ECO:0008006" key="3">
    <source>
        <dbReference type="Google" id="ProtNLM"/>
    </source>
</evidence>
<dbReference type="RefSeq" id="WP_011199626.1">
    <property type="nucleotide sequence ID" value="NC_006300.1"/>
</dbReference>
<proteinExistence type="predicted"/>
<dbReference type="eggNOG" id="COG1442">
    <property type="taxonomic scope" value="Bacteria"/>
</dbReference>
<dbReference type="InterPro" id="IPR029044">
    <property type="entry name" value="Nucleotide-diphossugar_trans"/>
</dbReference>
<reference evidence="1 2" key="1">
    <citation type="journal article" date="2004" name="Nat. Biotechnol.">
        <title>The genome sequence of the capnophilic rumen bacterium Mannheimia succiniciproducens.</title>
        <authorList>
            <person name="Hong S.H."/>
            <person name="Kim J.S."/>
            <person name="Lee S.Y."/>
            <person name="In Y.H."/>
            <person name="Choi S.S."/>
            <person name="Rih J.-K."/>
            <person name="Kim C.H."/>
            <person name="Jeong H."/>
            <person name="Hur C.G."/>
            <person name="Kim J.J."/>
        </authorList>
    </citation>
    <scope>NUCLEOTIDE SEQUENCE [LARGE SCALE GENOMIC DNA]</scope>
    <source>
        <strain evidence="2">KCTC 0769BP / MBEL55E</strain>
    </source>
</reference>
<dbReference type="AlphaFoldDB" id="Q65VF9"/>
<sequence>MATMNIVLLTFGSRLENHYQASFAILSFLKDPAVKRVIMVTDRPEFYAFFGNKIEFIQINEDTLTQWQGEYQFFWRVKIKALEKVQKRYPAEHLLYIDSDTFLATDLAGIQDKLSQNQLFMHKLECALGDEIDNTTKKMHNSLKDKTFAGIRLDSQSTMWNAGVIALPANKAKEIIALSLRLCDEICATDCTRRLVEQFSFSIALNHYGGLNACDHIIGHYWGNKNEWNKLISAFFVNALLKNLSLQDCINEVAEFDWNRLPIHKKQRSTNSKLKALTDKYFPDKNISYFSK</sequence>
<dbReference type="HOGENOM" id="CLU_080371_0_0_6"/>
<protein>
    <recommendedName>
        <fullName evidence="3">RfaJ protein</fullName>
    </recommendedName>
</protein>